<feature type="transmembrane region" description="Helical" evidence="8">
    <location>
        <begin position="146"/>
        <end position="165"/>
    </location>
</feature>
<proteinExistence type="inferred from homology"/>
<evidence type="ECO:0000256" key="7">
    <source>
        <dbReference type="ARBA" id="ARBA00023136"/>
    </source>
</evidence>
<dbReference type="Proteomes" id="UP001597479">
    <property type="component" value="Unassembled WGS sequence"/>
</dbReference>
<name>A0ABW5VZH7_9MICO</name>
<keyword evidence="3" id="KW-1003">Cell membrane</keyword>
<comment type="caution">
    <text evidence="10">The sequence shown here is derived from an EMBL/GenBank/DDBJ whole genome shotgun (WGS) entry which is preliminary data.</text>
</comment>
<dbReference type="Pfam" id="PF00528">
    <property type="entry name" value="BPD_transp_1"/>
    <property type="match status" value="1"/>
</dbReference>
<comment type="subcellular location">
    <subcellularLocation>
        <location evidence="1 8">Cell membrane</location>
        <topology evidence="1 8">Multi-pass membrane protein</topology>
    </subcellularLocation>
</comment>
<dbReference type="NCBIfam" id="TIGR01726">
    <property type="entry name" value="HEQRo_perm_3TM"/>
    <property type="match status" value="1"/>
</dbReference>
<evidence type="ECO:0000256" key="5">
    <source>
        <dbReference type="ARBA" id="ARBA00022970"/>
    </source>
</evidence>
<sequence>MTSATLATSSDDVETLEVVKLRHPWRWVSYVVVGVLVAMLVSSLVTNQNYGWPVVAAYFFSSRILNGLLATLWLTVLAMGVGIVLGVVLAVMRLSRNPMLWSVSMAYTWFFRGTPVFVQLLFWGYISALYPRLSVGIPFGPELVAFDTNLLITPVAAAILGLGLNEGAYMGEIVRAGVEAVDKGQIEASQALGMKRARILRRIVLPQAMRVIVPPMANNTISMLKSTSLVSVLAFPELLYSAQLIYSENFLTVPLLITASIWYLLVTSVLTVGQHYVERYYGRGTAS</sequence>
<feature type="transmembrane region" description="Helical" evidence="8">
    <location>
        <begin position="104"/>
        <end position="126"/>
    </location>
</feature>
<dbReference type="CDD" id="cd06261">
    <property type="entry name" value="TM_PBP2"/>
    <property type="match status" value="1"/>
</dbReference>
<dbReference type="Gene3D" id="1.10.3720.10">
    <property type="entry name" value="MetI-like"/>
    <property type="match status" value="1"/>
</dbReference>
<keyword evidence="5" id="KW-0029">Amino-acid transport</keyword>
<protein>
    <submittedName>
        <fullName evidence="10">Amino acid ABC transporter permease</fullName>
    </submittedName>
</protein>
<evidence type="ECO:0000313" key="11">
    <source>
        <dbReference type="Proteomes" id="UP001597479"/>
    </source>
</evidence>
<organism evidence="10 11">
    <name type="scientific">Promicromonospora vindobonensis</name>
    <dbReference type="NCBI Taxonomy" id="195748"/>
    <lineage>
        <taxon>Bacteria</taxon>
        <taxon>Bacillati</taxon>
        <taxon>Actinomycetota</taxon>
        <taxon>Actinomycetes</taxon>
        <taxon>Micrococcales</taxon>
        <taxon>Promicromonosporaceae</taxon>
        <taxon>Promicromonospora</taxon>
    </lineage>
</organism>
<feature type="transmembrane region" description="Helical" evidence="8">
    <location>
        <begin position="252"/>
        <end position="273"/>
    </location>
</feature>
<evidence type="ECO:0000256" key="6">
    <source>
        <dbReference type="ARBA" id="ARBA00022989"/>
    </source>
</evidence>
<keyword evidence="2 8" id="KW-0813">Transport</keyword>
<dbReference type="PROSITE" id="PS50928">
    <property type="entry name" value="ABC_TM1"/>
    <property type="match status" value="1"/>
</dbReference>
<dbReference type="InterPro" id="IPR000515">
    <property type="entry name" value="MetI-like"/>
</dbReference>
<keyword evidence="7 8" id="KW-0472">Membrane</keyword>
<comment type="similarity">
    <text evidence="8">Belongs to the binding-protein-dependent transport system permease family.</text>
</comment>
<feature type="domain" description="ABC transmembrane type-1" evidence="9">
    <location>
        <begin position="68"/>
        <end position="274"/>
    </location>
</feature>
<dbReference type="InterPro" id="IPR043429">
    <property type="entry name" value="ArtM/GltK/GlnP/TcyL/YhdX-like"/>
</dbReference>
<dbReference type="PANTHER" id="PTHR30614:SF0">
    <property type="entry name" value="L-CYSTINE TRANSPORT SYSTEM PERMEASE PROTEIN TCYL"/>
    <property type="match status" value="1"/>
</dbReference>
<evidence type="ECO:0000313" key="10">
    <source>
        <dbReference type="EMBL" id="MFD2796650.1"/>
    </source>
</evidence>
<keyword evidence="6 8" id="KW-1133">Transmembrane helix</keyword>
<keyword evidence="4 8" id="KW-0812">Transmembrane</keyword>
<keyword evidence="11" id="KW-1185">Reference proteome</keyword>
<dbReference type="PANTHER" id="PTHR30614">
    <property type="entry name" value="MEMBRANE COMPONENT OF AMINO ACID ABC TRANSPORTER"/>
    <property type="match status" value="1"/>
</dbReference>
<evidence type="ECO:0000256" key="1">
    <source>
        <dbReference type="ARBA" id="ARBA00004651"/>
    </source>
</evidence>
<dbReference type="SUPFAM" id="SSF161098">
    <property type="entry name" value="MetI-like"/>
    <property type="match status" value="1"/>
</dbReference>
<feature type="transmembrane region" description="Helical" evidence="8">
    <location>
        <begin position="65"/>
        <end position="92"/>
    </location>
</feature>
<accession>A0ABW5VZH7</accession>
<reference evidence="11" key="1">
    <citation type="journal article" date="2019" name="Int. J. Syst. Evol. Microbiol.">
        <title>The Global Catalogue of Microorganisms (GCM) 10K type strain sequencing project: providing services to taxonomists for standard genome sequencing and annotation.</title>
        <authorList>
            <consortium name="The Broad Institute Genomics Platform"/>
            <consortium name="The Broad Institute Genome Sequencing Center for Infectious Disease"/>
            <person name="Wu L."/>
            <person name="Ma J."/>
        </authorList>
    </citation>
    <scope>NUCLEOTIDE SEQUENCE [LARGE SCALE GENOMIC DNA]</scope>
    <source>
        <strain evidence="11">CCM 7044</strain>
    </source>
</reference>
<dbReference type="InterPro" id="IPR035906">
    <property type="entry name" value="MetI-like_sf"/>
</dbReference>
<dbReference type="EMBL" id="JBHUOG010000002">
    <property type="protein sequence ID" value="MFD2796650.1"/>
    <property type="molecule type" value="Genomic_DNA"/>
</dbReference>
<dbReference type="RefSeq" id="WP_377188604.1">
    <property type="nucleotide sequence ID" value="NZ_JBHUOG010000002.1"/>
</dbReference>
<evidence type="ECO:0000256" key="3">
    <source>
        <dbReference type="ARBA" id="ARBA00022475"/>
    </source>
</evidence>
<dbReference type="InterPro" id="IPR010065">
    <property type="entry name" value="AA_ABC_transptr_permease_3TM"/>
</dbReference>
<evidence type="ECO:0000259" key="9">
    <source>
        <dbReference type="PROSITE" id="PS50928"/>
    </source>
</evidence>
<feature type="transmembrane region" description="Helical" evidence="8">
    <location>
        <begin position="27"/>
        <end position="45"/>
    </location>
</feature>
<evidence type="ECO:0000256" key="8">
    <source>
        <dbReference type="RuleBase" id="RU363032"/>
    </source>
</evidence>
<evidence type="ECO:0000256" key="2">
    <source>
        <dbReference type="ARBA" id="ARBA00022448"/>
    </source>
</evidence>
<gene>
    <name evidence="10" type="ORF">ACFS27_24020</name>
</gene>
<evidence type="ECO:0000256" key="4">
    <source>
        <dbReference type="ARBA" id="ARBA00022692"/>
    </source>
</evidence>